<accession>A0A174G1V3</accession>
<proteinExistence type="predicted"/>
<evidence type="ECO:0000313" key="4">
    <source>
        <dbReference type="Proteomes" id="UP000095517"/>
    </source>
</evidence>
<evidence type="ECO:0000313" key="2">
    <source>
        <dbReference type="EMBL" id="KAA5227429.1"/>
    </source>
</evidence>
<gene>
    <name evidence="1" type="ORF">ERS852397_02251</name>
    <name evidence="3" type="ORF">F2Z09_18595</name>
    <name evidence="2" type="ORF">F2Z22_19420</name>
</gene>
<dbReference type="RefSeq" id="WP_007757967.1">
    <property type="nucleotide sequence ID" value="NZ_CABIXA010000011.1"/>
</dbReference>
<evidence type="ECO:0000313" key="1">
    <source>
        <dbReference type="EMBL" id="CUO54325.1"/>
    </source>
</evidence>
<sequence length="226" mass="26514">MIGVIIVLLIVAYVAYKFLGNNDNDYVKQRIKGRNENQKKVIRYFCNDDGCFSKRMKDEEYDAMVRNVLNSMDFKQKALNKIGLDESEVNEIEPVHFEGWVFGKKAYARLGKDNIYRSSAYQVSWLFFSANQVYLYQYTFNMDEDGKKEATEEYFYKDITNFSTSSDTEETPQYDPKQKKNILINVDSNRFALTVPGDKFYCSMEQNDYTERAIQGMKAKLREKKA</sequence>
<dbReference type="Proteomes" id="UP000440198">
    <property type="component" value="Unassembled WGS sequence"/>
</dbReference>
<reference evidence="5 6" key="2">
    <citation type="journal article" date="2019" name="Nat. Med.">
        <title>A library of human gut bacterial isolates paired with longitudinal multiomics data enables mechanistic microbiome research.</title>
        <authorList>
            <person name="Poyet M."/>
            <person name="Groussin M."/>
            <person name="Gibbons S.M."/>
            <person name="Avila-Pacheco J."/>
            <person name="Jiang X."/>
            <person name="Kearney S.M."/>
            <person name="Perrotta A.R."/>
            <person name="Berdy B."/>
            <person name="Zhao S."/>
            <person name="Lieberman T.D."/>
            <person name="Swanson P.K."/>
            <person name="Smith M."/>
            <person name="Roesemann S."/>
            <person name="Alexander J.E."/>
            <person name="Rich S.A."/>
            <person name="Livny J."/>
            <person name="Vlamakis H."/>
            <person name="Clish C."/>
            <person name="Bullock K."/>
            <person name="Deik A."/>
            <person name="Scott J."/>
            <person name="Pierce K.A."/>
            <person name="Xavier R.J."/>
            <person name="Alm E.J."/>
        </authorList>
    </citation>
    <scope>NUCLEOTIDE SEQUENCE [LARGE SCALE GENOMIC DNA]</scope>
    <source>
        <strain evidence="3 6">BIOML-A2</strain>
        <strain evidence="2 5">BIOML-A6</strain>
    </source>
</reference>
<dbReference type="EMBL" id="VWAG01000050">
    <property type="protein sequence ID" value="KAA5253145.1"/>
    <property type="molecule type" value="Genomic_DNA"/>
</dbReference>
<evidence type="ECO:0000313" key="3">
    <source>
        <dbReference type="EMBL" id="KAA5253145.1"/>
    </source>
</evidence>
<dbReference type="AlphaFoldDB" id="A0A174G1V3"/>
<organism evidence="1 4">
    <name type="scientific">Bacteroides finegoldii</name>
    <dbReference type="NCBI Taxonomy" id="338188"/>
    <lineage>
        <taxon>Bacteria</taxon>
        <taxon>Pseudomonadati</taxon>
        <taxon>Bacteroidota</taxon>
        <taxon>Bacteroidia</taxon>
        <taxon>Bacteroidales</taxon>
        <taxon>Bacteroidaceae</taxon>
        <taxon>Bacteroides</taxon>
    </lineage>
</organism>
<dbReference type="EMBL" id="CYZH01000011">
    <property type="protein sequence ID" value="CUO54325.1"/>
    <property type="molecule type" value="Genomic_DNA"/>
</dbReference>
<dbReference type="Proteomes" id="UP000095517">
    <property type="component" value="Unassembled WGS sequence"/>
</dbReference>
<evidence type="ECO:0000313" key="6">
    <source>
        <dbReference type="Proteomes" id="UP000440198"/>
    </source>
</evidence>
<evidence type="ECO:0000313" key="5">
    <source>
        <dbReference type="Proteomes" id="UP000421791"/>
    </source>
</evidence>
<dbReference type="GeneID" id="92986675"/>
<protein>
    <submittedName>
        <fullName evidence="1">Uncharacterized protein</fullName>
    </submittedName>
</protein>
<dbReference type="EMBL" id="VWAK01000048">
    <property type="protein sequence ID" value="KAA5227429.1"/>
    <property type="molecule type" value="Genomic_DNA"/>
</dbReference>
<name>A0A174G1V3_9BACE</name>
<dbReference type="STRING" id="338188.ERS852397_02251"/>
<reference evidence="1 4" key="1">
    <citation type="submission" date="2015-09" db="EMBL/GenBank/DDBJ databases">
        <authorList>
            <consortium name="Pathogen Informatics"/>
        </authorList>
    </citation>
    <scope>NUCLEOTIDE SEQUENCE [LARGE SCALE GENOMIC DNA]</scope>
    <source>
        <strain evidence="1 4">2789STDY5608840</strain>
    </source>
</reference>
<dbReference type="Proteomes" id="UP000421791">
    <property type="component" value="Unassembled WGS sequence"/>
</dbReference>
<keyword evidence="6" id="KW-1185">Reference proteome</keyword>